<feature type="transmembrane region" description="Helical" evidence="12">
    <location>
        <begin position="160"/>
        <end position="182"/>
    </location>
</feature>
<feature type="transmembrane region" description="Helical" evidence="12">
    <location>
        <begin position="245"/>
        <end position="275"/>
    </location>
</feature>
<evidence type="ECO:0000256" key="12">
    <source>
        <dbReference type="SAM" id="Phobius"/>
    </source>
</evidence>
<protein>
    <recommendedName>
        <fullName evidence="3">Probable heme-iron transport system permease protein IsdF</fullName>
    </recommendedName>
    <alternativeName>
        <fullName evidence="11">Iron-regulated surface determinant protein F</fullName>
    </alternativeName>
    <alternativeName>
        <fullName evidence="10">Staphylococcal iron-regulated protein G</fullName>
    </alternativeName>
</protein>
<dbReference type="EMBL" id="JABBMI010000080">
    <property type="protein sequence ID" value="NMK55048.1"/>
    <property type="molecule type" value="Genomic_DNA"/>
</dbReference>
<evidence type="ECO:0000256" key="9">
    <source>
        <dbReference type="ARBA" id="ARBA00025320"/>
    </source>
</evidence>
<dbReference type="InterPro" id="IPR000522">
    <property type="entry name" value="ABC_transptr_permease_BtuC"/>
</dbReference>
<comment type="function">
    <text evidence="9">Part of the binding-protein-dependent transport system for heme-iron. Responsible for the translocation of the substrate across the membrane.</text>
</comment>
<comment type="subcellular location">
    <subcellularLocation>
        <location evidence="1">Cell membrane</location>
        <topology evidence="1">Multi-pass membrane protein</topology>
    </subcellularLocation>
</comment>
<dbReference type="RefSeq" id="WP_002432915.1">
    <property type="nucleotide sequence ID" value="NZ_CBCPJN010000006.1"/>
</dbReference>
<evidence type="ECO:0000256" key="2">
    <source>
        <dbReference type="ARBA" id="ARBA00007935"/>
    </source>
</evidence>
<feature type="transmembrane region" description="Helical" evidence="12">
    <location>
        <begin position="202"/>
        <end position="224"/>
    </location>
</feature>
<dbReference type="GO" id="GO:0022857">
    <property type="term" value="F:transmembrane transporter activity"/>
    <property type="evidence" value="ECO:0007669"/>
    <property type="project" value="InterPro"/>
</dbReference>
<comment type="caution">
    <text evidence="14">The sequence shown here is derived from an EMBL/GenBank/DDBJ whole genome shotgun (WGS) entry which is preliminary data.</text>
</comment>
<sequence>MTMGIKNSQSAIEQKKRKRTTLTYIVGVCFLFISIYLNLAIGSSKIQFHDILSYFTGHIESEQTFLIHNVRMPRMLAGLVIGGALGIAGLLMQAITRNPLASPQIFGVNAGASFVIVLITVLIPSLGSYSTILAIIGAFFGGFTVYTLSGSTKSITPVKLALAGMAIHLFFSSMTQGIILLNEDSNDTVMFWLVGSLAGIKWNQIMMILPCIVIAVIVTIFMGRQLTIMELGDDIARSLGQRTEIVRMIIGLLVIVLAGMSVSIAGPIGFVGLIVPHIVKRYVSKNYLVMLPLTFIFGADLLLISDVLCRLITYPFESPVGIVTSFVGAFYFLFITVRGVNRV</sequence>
<dbReference type="PANTHER" id="PTHR30472:SF1">
    <property type="entry name" value="FE(3+) DICITRATE TRANSPORT SYSTEM PERMEASE PROTEIN FECC-RELATED"/>
    <property type="match status" value="1"/>
</dbReference>
<dbReference type="CDD" id="cd06550">
    <property type="entry name" value="TM_ABC_iron-siderophores_like"/>
    <property type="match status" value="1"/>
</dbReference>
<dbReference type="Proteomes" id="UP000550736">
    <property type="component" value="Unassembled WGS sequence"/>
</dbReference>
<dbReference type="GO" id="GO:0033214">
    <property type="term" value="P:siderophore-iron import into cell"/>
    <property type="evidence" value="ECO:0007669"/>
    <property type="project" value="TreeGrafter"/>
</dbReference>
<evidence type="ECO:0000256" key="8">
    <source>
        <dbReference type="ARBA" id="ARBA00023136"/>
    </source>
</evidence>
<evidence type="ECO:0000256" key="7">
    <source>
        <dbReference type="ARBA" id="ARBA00022989"/>
    </source>
</evidence>
<evidence type="ECO:0000256" key="3">
    <source>
        <dbReference type="ARBA" id="ARBA00018524"/>
    </source>
</evidence>
<feature type="transmembrane region" description="Helical" evidence="12">
    <location>
        <begin position="287"/>
        <end position="308"/>
    </location>
</feature>
<name>A0A7X9WBW9_STACP</name>
<evidence type="ECO:0000313" key="14">
    <source>
        <dbReference type="EMBL" id="NMK98378.1"/>
    </source>
</evidence>
<organism evidence="14 16">
    <name type="scientific">Staphylococcus capitis</name>
    <dbReference type="NCBI Taxonomy" id="29388"/>
    <lineage>
        <taxon>Bacteria</taxon>
        <taxon>Bacillati</taxon>
        <taxon>Bacillota</taxon>
        <taxon>Bacilli</taxon>
        <taxon>Bacillales</taxon>
        <taxon>Staphylococcaceae</taxon>
        <taxon>Staphylococcus</taxon>
    </lineage>
</organism>
<keyword evidence="15" id="KW-1185">Reference proteome</keyword>
<dbReference type="FunFam" id="1.10.3470.10:FF:000001">
    <property type="entry name" value="Vitamin B12 ABC transporter permease BtuC"/>
    <property type="match status" value="1"/>
</dbReference>
<comment type="similarity">
    <text evidence="2">Belongs to the binding-protein-dependent transport system permease family. FecCD subfamily.</text>
</comment>
<feature type="transmembrane region" description="Helical" evidence="12">
    <location>
        <begin position="129"/>
        <end position="148"/>
    </location>
</feature>
<feature type="transmembrane region" description="Helical" evidence="12">
    <location>
        <begin position="21"/>
        <end position="41"/>
    </location>
</feature>
<reference evidence="15 16" key="1">
    <citation type="submission" date="2020-04" db="EMBL/GenBank/DDBJ databases">
        <title>The Epidemiology and Molecular Characteristics of Linezolid-Resistant Staphylococcus capitis in Huashan Hospital, Shanghai.</title>
        <authorList>
            <person name="Ding L."/>
            <person name="Li P."/>
            <person name="Yang Y."/>
            <person name="Lin D."/>
            <person name="Xu X."/>
        </authorList>
    </citation>
    <scope>NUCLEOTIDE SEQUENCE [LARGE SCALE GENOMIC DNA]</scope>
    <source>
        <strain evidence="14 16">12-86</strain>
        <strain evidence="13 15">17-84</strain>
    </source>
</reference>
<proteinExistence type="inferred from homology"/>
<dbReference type="Gene3D" id="1.10.3470.10">
    <property type="entry name" value="ABC transporter involved in vitamin B12 uptake, BtuC"/>
    <property type="match status" value="1"/>
</dbReference>
<evidence type="ECO:0000256" key="6">
    <source>
        <dbReference type="ARBA" id="ARBA00022692"/>
    </source>
</evidence>
<keyword evidence="6 12" id="KW-0812">Transmembrane</keyword>
<feature type="transmembrane region" description="Helical" evidence="12">
    <location>
        <begin position="75"/>
        <end position="93"/>
    </location>
</feature>
<evidence type="ECO:0000313" key="13">
    <source>
        <dbReference type="EMBL" id="NMK55048.1"/>
    </source>
</evidence>
<dbReference type="Proteomes" id="UP000538955">
    <property type="component" value="Unassembled WGS sequence"/>
</dbReference>
<evidence type="ECO:0000256" key="4">
    <source>
        <dbReference type="ARBA" id="ARBA00022448"/>
    </source>
</evidence>
<feature type="transmembrane region" description="Helical" evidence="12">
    <location>
        <begin position="320"/>
        <end position="340"/>
    </location>
</feature>
<keyword evidence="7 12" id="KW-1133">Transmembrane helix</keyword>
<dbReference type="EMBL" id="JABBLX010000044">
    <property type="protein sequence ID" value="NMK98378.1"/>
    <property type="molecule type" value="Genomic_DNA"/>
</dbReference>
<evidence type="ECO:0000256" key="5">
    <source>
        <dbReference type="ARBA" id="ARBA00022475"/>
    </source>
</evidence>
<keyword evidence="4" id="KW-0813">Transport</keyword>
<dbReference type="InterPro" id="IPR037294">
    <property type="entry name" value="ABC_BtuC-like"/>
</dbReference>
<evidence type="ECO:0000256" key="11">
    <source>
        <dbReference type="ARBA" id="ARBA00031465"/>
    </source>
</evidence>
<keyword evidence="5" id="KW-1003">Cell membrane</keyword>
<evidence type="ECO:0000313" key="16">
    <source>
        <dbReference type="Proteomes" id="UP000550736"/>
    </source>
</evidence>
<dbReference type="SUPFAM" id="SSF81345">
    <property type="entry name" value="ABC transporter involved in vitamin B12 uptake, BtuC"/>
    <property type="match status" value="1"/>
</dbReference>
<dbReference type="PANTHER" id="PTHR30472">
    <property type="entry name" value="FERRIC ENTEROBACTIN TRANSPORT SYSTEM PERMEASE PROTEIN"/>
    <property type="match status" value="1"/>
</dbReference>
<accession>A0A7X9WBW9</accession>
<evidence type="ECO:0000256" key="1">
    <source>
        <dbReference type="ARBA" id="ARBA00004651"/>
    </source>
</evidence>
<evidence type="ECO:0000313" key="15">
    <source>
        <dbReference type="Proteomes" id="UP000538955"/>
    </source>
</evidence>
<feature type="transmembrane region" description="Helical" evidence="12">
    <location>
        <begin position="105"/>
        <end position="123"/>
    </location>
</feature>
<dbReference type="AlphaFoldDB" id="A0A7X9WBW9"/>
<evidence type="ECO:0000256" key="10">
    <source>
        <dbReference type="ARBA" id="ARBA00031149"/>
    </source>
</evidence>
<dbReference type="GO" id="GO:0005886">
    <property type="term" value="C:plasma membrane"/>
    <property type="evidence" value="ECO:0007669"/>
    <property type="project" value="UniProtKB-SubCell"/>
</dbReference>
<keyword evidence="8 12" id="KW-0472">Membrane</keyword>
<dbReference type="Pfam" id="PF01032">
    <property type="entry name" value="FecCD"/>
    <property type="match status" value="1"/>
</dbReference>
<gene>
    <name evidence="14" type="ORF">HHM13_09930</name>
    <name evidence="13" type="ORF">HHM24_10000</name>
</gene>